<sequence length="150" mass="17322">MIKGIIIVNNHGKPRLVKFYQNVESEALQQSVIRRVFQQVAARPDSFCNYLEGIVPEWGDHIKLIYRHYATLYFVFAVDQQESDLGILDLIQVFVEALDKCFENVCELDLIFHSDRVHYILDEIVMGGMVLETNIQGVLQSIKDQGKIHQ</sequence>
<dbReference type="InterPro" id="IPR016635">
    <property type="entry name" value="AP_complex_ssu"/>
</dbReference>
<evidence type="ECO:0000256" key="9">
    <source>
        <dbReference type="PIRNR" id="PIRNR015588"/>
    </source>
</evidence>
<feature type="non-terminal residue" evidence="11">
    <location>
        <position position="150"/>
    </location>
</feature>
<dbReference type="Pfam" id="PF01217">
    <property type="entry name" value="Clat_adaptor_s"/>
    <property type="match status" value="1"/>
</dbReference>
<evidence type="ECO:0000259" key="10">
    <source>
        <dbReference type="Pfam" id="PF01217"/>
    </source>
</evidence>
<dbReference type="PROSITE" id="PS00989">
    <property type="entry name" value="CLAT_ADAPTOR_S"/>
    <property type="match status" value="1"/>
</dbReference>
<dbReference type="GO" id="GO:0005794">
    <property type="term" value="C:Golgi apparatus"/>
    <property type="evidence" value="ECO:0007669"/>
    <property type="project" value="UniProtKB-SubCell"/>
</dbReference>
<dbReference type="CDD" id="cd14834">
    <property type="entry name" value="AP3_sigma"/>
    <property type="match status" value="1"/>
</dbReference>
<dbReference type="InterPro" id="IPR000804">
    <property type="entry name" value="Clathrin_sm-chain_CS"/>
</dbReference>
<dbReference type="FunFam" id="3.30.450.60:FF:000001">
    <property type="entry name" value="AP complex subunit sigma"/>
    <property type="match status" value="1"/>
</dbReference>
<dbReference type="GO" id="GO:0030123">
    <property type="term" value="C:AP-3 adaptor complex"/>
    <property type="evidence" value="ECO:0007669"/>
    <property type="project" value="InterPro"/>
</dbReference>
<keyword evidence="7 9" id="KW-0472">Membrane</keyword>
<evidence type="ECO:0000256" key="6">
    <source>
        <dbReference type="ARBA" id="ARBA00023034"/>
    </source>
</evidence>
<dbReference type="PIRSF" id="PIRSF015588">
    <property type="entry name" value="AP_complex_sigma"/>
    <property type="match status" value="1"/>
</dbReference>
<keyword evidence="4 9" id="KW-0813">Transport</keyword>
<evidence type="ECO:0000256" key="7">
    <source>
        <dbReference type="ARBA" id="ARBA00023136"/>
    </source>
</evidence>
<evidence type="ECO:0000256" key="3">
    <source>
        <dbReference type="ARBA" id="ARBA00006972"/>
    </source>
</evidence>
<gene>
    <name evidence="11" type="ORF">PTTT1_LOCUS15427</name>
</gene>
<evidence type="ECO:0000256" key="8">
    <source>
        <dbReference type="ARBA" id="ARBA00023329"/>
    </source>
</evidence>
<comment type="subcellular location">
    <subcellularLocation>
        <location evidence="1">Cytoplasmic vesicle membrane</location>
        <topology evidence="1">Peripheral membrane protein</topology>
        <orientation evidence="1">Cytoplasmic side</orientation>
    </subcellularLocation>
    <subcellularLocation>
        <location evidence="2">Golgi apparatus</location>
    </subcellularLocation>
</comment>
<keyword evidence="6" id="KW-0333">Golgi apparatus</keyword>
<dbReference type="AlphaFoldDB" id="A0A8J9T0F8"/>
<dbReference type="SUPFAM" id="SSF64356">
    <property type="entry name" value="SNARE-like"/>
    <property type="match status" value="1"/>
</dbReference>
<evidence type="ECO:0000256" key="5">
    <source>
        <dbReference type="ARBA" id="ARBA00022927"/>
    </source>
</evidence>
<dbReference type="InterPro" id="IPR011012">
    <property type="entry name" value="Longin-like_dom_sf"/>
</dbReference>
<dbReference type="GO" id="GO:0006896">
    <property type="term" value="P:Golgi to vacuole transport"/>
    <property type="evidence" value="ECO:0007669"/>
    <property type="project" value="InterPro"/>
</dbReference>
<dbReference type="Gene3D" id="3.30.450.60">
    <property type="match status" value="1"/>
</dbReference>
<evidence type="ECO:0000256" key="4">
    <source>
        <dbReference type="ARBA" id="ARBA00022448"/>
    </source>
</evidence>
<protein>
    <recommendedName>
        <fullName evidence="9">AP complex subunit sigma</fullName>
    </recommendedName>
</protein>
<organism evidence="11">
    <name type="scientific">Phaeodactylum tricornutum</name>
    <name type="common">Diatom</name>
    <dbReference type="NCBI Taxonomy" id="2850"/>
    <lineage>
        <taxon>Eukaryota</taxon>
        <taxon>Sar</taxon>
        <taxon>Stramenopiles</taxon>
        <taxon>Ochrophyta</taxon>
        <taxon>Bacillariophyta</taxon>
        <taxon>Bacillariophyceae</taxon>
        <taxon>Bacillariophycidae</taxon>
        <taxon>Naviculales</taxon>
        <taxon>Phaeodactylaceae</taxon>
        <taxon>Phaeodactylum</taxon>
    </lineage>
</organism>
<proteinExistence type="inferred from homology"/>
<dbReference type="InterPro" id="IPR022775">
    <property type="entry name" value="AP_mu_sigma_su"/>
</dbReference>
<dbReference type="GO" id="GO:0006886">
    <property type="term" value="P:intracellular protein transport"/>
    <property type="evidence" value="ECO:0007669"/>
    <property type="project" value="UniProtKB-UniRule"/>
</dbReference>
<evidence type="ECO:0000256" key="1">
    <source>
        <dbReference type="ARBA" id="ARBA00004180"/>
    </source>
</evidence>
<dbReference type="PANTHER" id="PTHR11753">
    <property type="entry name" value="ADAPTOR COMPLEXES SMALL SUBUNIT FAMILY"/>
    <property type="match status" value="1"/>
</dbReference>
<dbReference type="EMBL" id="OU594955">
    <property type="protein sequence ID" value="CAG9281106.1"/>
    <property type="molecule type" value="Genomic_DNA"/>
</dbReference>
<dbReference type="InterPro" id="IPR027155">
    <property type="entry name" value="APS3"/>
</dbReference>
<dbReference type="GO" id="GO:0030659">
    <property type="term" value="C:cytoplasmic vesicle membrane"/>
    <property type="evidence" value="ECO:0007669"/>
    <property type="project" value="UniProtKB-SubCell"/>
</dbReference>
<keyword evidence="5 9" id="KW-0653">Protein transport</keyword>
<accession>A0A8J9T0F8</accession>
<evidence type="ECO:0000313" key="11">
    <source>
        <dbReference type="EMBL" id="CAG9281106.1"/>
    </source>
</evidence>
<evidence type="ECO:0000256" key="2">
    <source>
        <dbReference type="ARBA" id="ARBA00004555"/>
    </source>
</evidence>
<comment type="similarity">
    <text evidence="3 9">Belongs to the adaptor complexes small subunit family.</text>
</comment>
<reference evidence="11" key="1">
    <citation type="submission" date="2022-02" db="EMBL/GenBank/DDBJ databases">
        <authorList>
            <person name="Giguere J D."/>
        </authorList>
    </citation>
    <scope>NUCLEOTIDE SEQUENCE</scope>
    <source>
        <strain evidence="11">CCAP 1055/1</strain>
    </source>
</reference>
<feature type="domain" description="AP complex mu/sigma subunit" evidence="10">
    <location>
        <begin position="1"/>
        <end position="146"/>
    </location>
</feature>
<keyword evidence="8" id="KW-0968">Cytoplasmic vesicle</keyword>
<dbReference type="Proteomes" id="UP000836788">
    <property type="component" value="Chromosome 14"/>
</dbReference>
<name>A0A8J9T0F8_PHATR</name>